<dbReference type="InterPro" id="IPR015797">
    <property type="entry name" value="NUDIX_hydrolase-like_dom_sf"/>
</dbReference>
<dbReference type="EMBL" id="WUUL01000013">
    <property type="protein sequence ID" value="MXQ55340.1"/>
    <property type="molecule type" value="Genomic_DNA"/>
</dbReference>
<dbReference type="AlphaFoldDB" id="A0A6I4VZF9"/>
<reference evidence="1 2" key="1">
    <citation type="submission" date="2019-12" db="EMBL/GenBank/DDBJ databases">
        <title>Whole-genome analyses of novel actinobacteria.</title>
        <authorList>
            <person name="Sahin N."/>
            <person name="Saygin H."/>
        </authorList>
    </citation>
    <scope>NUCLEOTIDE SEQUENCE [LARGE SCALE GENOMIC DNA]</scope>
    <source>
        <strain evidence="1 2">KC615</strain>
    </source>
</reference>
<keyword evidence="2" id="KW-1185">Reference proteome</keyword>
<dbReference type="Proteomes" id="UP000430692">
    <property type="component" value="Unassembled WGS sequence"/>
</dbReference>
<name>A0A6I4VZF9_9BACL</name>
<comment type="caution">
    <text evidence="1">The sequence shown here is derived from an EMBL/GenBank/DDBJ whole genome shotgun (WGS) entry which is preliminary data.</text>
</comment>
<protein>
    <recommendedName>
        <fullName evidence="3">Nudix hydrolase domain-containing protein</fullName>
    </recommendedName>
</protein>
<dbReference type="Gene3D" id="3.90.79.10">
    <property type="entry name" value="Nucleoside Triphosphate Pyrophosphohydrolase"/>
    <property type="match status" value="1"/>
</dbReference>
<evidence type="ECO:0000313" key="1">
    <source>
        <dbReference type="EMBL" id="MXQ55340.1"/>
    </source>
</evidence>
<sequence>MSGKMVNEFIDIFTDQYEFIGQVSKEEAHRNGLWHRVFTCIVINSEKKTMLLQKKSPNQYTFDRPNYVDVAVGGTF</sequence>
<dbReference type="RefSeq" id="WP_160802690.1">
    <property type="nucleotide sequence ID" value="NZ_WUUL01000013.1"/>
</dbReference>
<evidence type="ECO:0000313" key="2">
    <source>
        <dbReference type="Proteomes" id="UP000430692"/>
    </source>
</evidence>
<dbReference type="SUPFAM" id="SSF55811">
    <property type="entry name" value="Nudix"/>
    <property type="match status" value="1"/>
</dbReference>
<evidence type="ECO:0008006" key="3">
    <source>
        <dbReference type="Google" id="ProtNLM"/>
    </source>
</evidence>
<accession>A0A6I4VZF9</accession>
<gene>
    <name evidence="1" type="ORF">GSM42_16780</name>
</gene>
<organism evidence="1 2">
    <name type="scientific">Shimazuella alba</name>
    <dbReference type="NCBI Taxonomy" id="2690964"/>
    <lineage>
        <taxon>Bacteria</taxon>
        <taxon>Bacillati</taxon>
        <taxon>Bacillota</taxon>
        <taxon>Bacilli</taxon>
        <taxon>Bacillales</taxon>
        <taxon>Thermoactinomycetaceae</taxon>
        <taxon>Shimazuella</taxon>
    </lineage>
</organism>
<proteinExistence type="predicted"/>